<reference evidence="3" key="1">
    <citation type="journal article" date="2008" name="J. Bacteriol.">
        <title>Genome sequence of the fish pathogen Renibacterium salmoninarum suggests reductive evolution away from an environmental Arthrobacter ancestor.</title>
        <authorList>
            <person name="Wiens G.D."/>
            <person name="Rockey D.D."/>
            <person name="Wu Z."/>
            <person name="Chang J."/>
            <person name="Levy R."/>
            <person name="Crane S."/>
            <person name="Chen D.S."/>
            <person name="Capri G.R."/>
            <person name="Burnett J.R."/>
            <person name="Sudheesh P.S."/>
            <person name="Schipma M.J."/>
            <person name="Burd H."/>
            <person name="Bhattacharyya A."/>
            <person name="Rhodes L.D."/>
            <person name="Kaul R."/>
            <person name="Strom M.S."/>
        </authorList>
    </citation>
    <scope>NUCLEOTIDE SEQUENCE [LARGE SCALE GENOMIC DNA]</scope>
    <source>
        <strain evidence="3">ATCC 33209 / DSM 20767 / JCM 11484 / NBRC 15589 / NCIMB 2235</strain>
    </source>
</reference>
<dbReference type="STRING" id="288705.RSal33209_2854"/>
<dbReference type="PANTHER" id="PTHR46623">
    <property type="entry name" value="CARBOXYMETHYLENEBUTENOLIDASE-RELATED"/>
    <property type="match status" value="1"/>
</dbReference>
<dbReference type="HOGENOM" id="CLU_054590_7_2_11"/>
<dbReference type="EMBL" id="CP000910">
    <property type="protein sequence ID" value="ABY24578.1"/>
    <property type="molecule type" value="Genomic_DNA"/>
</dbReference>
<gene>
    <name evidence="2" type="ordered locus">RSal33209_2854</name>
</gene>
<protein>
    <submittedName>
        <fullName evidence="2">Carboxymethylenebutenolidase</fullName>
        <ecNumber evidence="2">3.1.1.45</ecNumber>
    </submittedName>
</protein>
<name>A9WTQ7_RENSM</name>
<organism evidence="2 3">
    <name type="scientific">Renibacterium salmoninarum (strain ATCC 33209 / DSM 20767 / JCM 11484 / NBRC 15589 / NCIMB 2235)</name>
    <dbReference type="NCBI Taxonomy" id="288705"/>
    <lineage>
        <taxon>Bacteria</taxon>
        <taxon>Bacillati</taxon>
        <taxon>Actinomycetota</taxon>
        <taxon>Actinomycetes</taxon>
        <taxon>Micrococcales</taxon>
        <taxon>Micrococcaceae</taxon>
        <taxon>Renibacterium</taxon>
    </lineage>
</organism>
<dbReference type="Proteomes" id="UP000002007">
    <property type="component" value="Chromosome"/>
</dbReference>
<dbReference type="Pfam" id="PF01738">
    <property type="entry name" value="DLH"/>
    <property type="match status" value="1"/>
</dbReference>
<dbReference type="KEGG" id="rsa:RSal33209_2854"/>
<evidence type="ECO:0000259" key="1">
    <source>
        <dbReference type="Pfam" id="PF01738"/>
    </source>
</evidence>
<dbReference type="EC" id="3.1.1.45" evidence="2"/>
<evidence type="ECO:0000313" key="3">
    <source>
        <dbReference type="Proteomes" id="UP000002007"/>
    </source>
</evidence>
<dbReference type="Gene3D" id="3.40.50.1820">
    <property type="entry name" value="alpha/beta hydrolase"/>
    <property type="match status" value="1"/>
</dbReference>
<dbReference type="RefSeq" id="WP_012246228.1">
    <property type="nucleotide sequence ID" value="NC_010168.1"/>
</dbReference>
<dbReference type="InterPro" id="IPR002925">
    <property type="entry name" value="Dienelactn_hydro"/>
</dbReference>
<dbReference type="SMR" id="A9WTQ7"/>
<dbReference type="InterPro" id="IPR029058">
    <property type="entry name" value="AB_hydrolase_fold"/>
</dbReference>
<evidence type="ECO:0000313" key="2">
    <source>
        <dbReference type="EMBL" id="ABY24578.1"/>
    </source>
</evidence>
<keyword evidence="3" id="KW-1185">Reference proteome</keyword>
<dbReference type="eggNOG" id="COG0412">
    <property type="taxonomic scope" value="Bacteria"/>
</dbReference>
<dbReference type="PANTHER" id="PTHR46623:SF6">
    <property type="entry name" value="ALPHA_BETA-HYDROLASES SUPERFAMILY PROTEIN"/>
    <property type="match status" value="1"/>
</dbReference>
<dbReference type="InterPro" id="IPR051049">
    <property type="entry name" value="Dienelactone_hydrolase-like"/>
</dbReference>
<feature type="domain" description="Dienelactone hydrolase" evidence="1">
    <location>
        <begin position="11"/>
        <end position="242"/>
    </location>
</feature>
<proteinExistence type="predicted"/>
<dbReference type="GO" id="GO:0008806">
    <property type="term" value="F:carboxymethylenebutenolidase activity"/>
    <property type="evidence" value="ECO:0007669"/>
    <property type="project" value="UniProtKB-EC"/>
</dbReference>
<sequence>MAEMITLSNGIDAYLATPVGEAKGAIIVIHEIWGLVPHTKDVADRFAAAGYLVLAPSLLAETGITSERAAEFERLLFDPDADPEEKNKQQTAFRALLAPIRSPEHAAKTAERVQVCFDFLTEKVGEKVAIAGFYFGGTSAFSLAVHEPRLKAAIPFYGHADFSVAELKNVKAPILAFYGETDEGLTTALPERSAKMKEADVEFEAVVYPSTGHAFFNDSNPWAFDQSASTDAWAKTLAFLAANI</sequence>
<accession>A9WTQ7</accession>
<dbReference type="AlphaFoldDB" id="A9WTQ7"/>
<dbReference type="SUPFAM" id="SSF53474">
    <property type="entry name" value="alpha/beta-Hydrolases"/>
    <property type="match status" value="1"/>
</dbReference>
<keyword evidence="2" id="KW-0378">Hydrolase</keyword>